<dbReference type="NCBIfam" id="TIGR00350">
    <property type="entry name" value="lytR_cpsA_psr"/>
    <property type="match status" value="1"/>
</dbReference>
<feature type="transmembrane region" description="Helical" evidence="2">
    <location>
        <begin position="84"/>
        <end position="104"/>
    </location>
</feature>
<dbReference type="EMBL" id="CACRSY010000008">
    <property type="protein sequence ID" value="VYS94676.1"/>
    <property type="molecule type" value="Genomic_DNA"/>
</dbReference>
<sequence>MENTNSKKKMSSAKQKKKRVRKAFRIAGEILVGIQILATLVFIGFTWRLGMIPAKYVVGFAALLFVFAALLFTMQVVTRGKAIVSKIVSILMSAVLIFGSVYMYQTHDAIEDISGDTLGKQVHSVLVVVRKDDDAEKVWDTKDYVYGVQSIEEDSEMAEAMKKVNADAGKEVLTKEFDTLNDQVAGLLSETVDAIVYDESFSGIIEEVNENYNSKVKVIAQYSIESKSDSMTQGVSPDVNVKDEPFSMFISGIDVYGPISSKSRSDVNIIATVNPETKQILLTNTPRDFYVTIPEVSGEKKDKLTHAGIYGVDKSMAALEELYDIEIPFYTRVNFTSLITMVDLMGGVDVESEFEFTTSGAGGEIMDVKKGINHFNGAQALSFARERYNVPGGDNQRGKDQMAVIQAMFKKMITPEMLVKAPKMISEVSNSVETNMSMEQIQRLIQSQIDNGGEWTIKSVAAEGTGDQAFCYSAPGTALYVTIPDETSVANIKVLMDKVENGEMLPSDTPNETGEAVE</sequence>
<keyword evidence="2" id="KW-0812">Transmembrane</keyword>
<evidence type="ECO:0000256" key="2">
    <source>
        <dbReference type="SAM" id="Phobius"/>
    </source>
</evidence>
<proteinExistence type="inferred from homology"/>
<feature type="domain" description="Cell envelope-related transcriptional attenuator" evidence="3">
    <location>
        <begin position="264"/>
        <end position="413"/>
    </location>
</feature>
<dbReference type="AlphaFoldDB" id="A0A6N2SNH2"/>
<keyword evidence="2" id="KW-1133">Transmembrane helix</keyword>
<accession>A0A6N2SNH2</accession>
<dbReference type="Pfam" id="PF03816">
    <property type="entry name" value="LytR_cpsA_psr"/>
    <property type="match status" value="1"/>
</dbReference>
<organism evidence="4">
    <name type="scientific">Blautia hansenii</name>
    <name type="common">Ruminococcus hansenii</name>
    <dbReference type="NCBI Taxonomy" id="1322"/>
    <lineage>
        <taxon>Bacteria</taxon>
        <taxon>Bacillati</taxon>
        <taxon>Bacillota</taxon>
        <taxon>Clostridia</taxon>
        <taxon>Lachnospirales</taxon>
        <taxon>Lachnospiraceae</taxon>
        <taxon>Blautia</taxon>
    </lineage>
</organism>
<dbReference type="PANTHER" id="PTHR33392:SF6">
    <property type="entry name" value="POLYISOPRENYL-TEICHOIC ACID--PEPTIDOGLYCAN TEICHOIC ACID TRANSFERASE TAGU"/>
    <property type="match status" value="1"/>
</dbReference>
<evidence type="ECO:0000256" key="1">
    <source>
        <dbReference type="ARBA" id="ARBA00006068"/>
    </source>
</evidence>
<evidence type="ECO:0000313" key="4">
    <source>
        <dbReference type="EMBL" id="VYS94676.1"/>
    </source>
</evidence>
<feature type="transmembrane region" description="Helical" evidence="2">
    <location>
        <begin position="26"/>
        <end position="47"/>
    </location>
</feature>
<reference evidence="4" key="1">
    <citation type="submission" date="2019-11" db="EMBL/GenBank/DDBJ databases">
        <authorList>
            <person name="Feng L."/>
        </authorList>
    </citation>
    <scope>NUCLEOTIDE SEQUENCE</scope>
    <source>
        <strain evidence="4">BhanseniiLFYP23</strain>
    </source>
</reference>
<feature type="transmembrane region" description="Helical" evidence="2">
    <location>
        <begin position="53"/>
        <end position="72"/>
    </location>
</feature>
<comment type="similarity">
    <text evidence="1">Belongs to the LytR/CpsA/Psr (LCP) family.</text>
</comment>
<dbReference type="Gene3D" id="3.40.190.10">
    <property type="entry name" value="Periplasmic binding protein-like II"/>
    <property type="match status" value="1"/>
</dbReference>
<keyword evidence="2" id="KW-0472">Membrane</keyword>
<dbReference type="Gene3D" id="3.40.630.190">
    <property type="entry name" value="LCP protein"/>
    <property type="match status" value="1"/>
</dbReference>
<dbReference type="RefSeq" id="WP_009246477.1">
    <property type="nucleotide sequence ID" value="NZ_CACRSY010000008.1"/>
</dbReference>
<dbReference type="InterPro" id="IPR004474">
    <property type="entry name" value="LytR_CpsA_psr"/>
</dbReference>
<dbReference type="InterPro" id="IPR050922">
    <property type="entry name" value="LytR/CpsA/Psr_CW_biosynth"/>
</dbReference>
<protein>
    <submittedName>
        <fullName evidence="4">Biofilm regulatory protein A</fullName>
    </submittedName>
</protein>
<name>A0A6N2SNH2_BLAHA</name>
<gene>
    <name evidence="4" type="primary">brpA</name>
    <name evidence="4" type="ORF">BHLFYP23_02192</name>
</gene>
<evidence type="ECO:0000259" key="3">
    <source>
        <dbReference type="Pfam" id="PF03816"/>
    </source>
</evidence>
<dbReference type="PANTHER" id="PTHR33392">
    <property type="entry name" value="POLYISOPRENYL-TEICHOIC ACID--PEPTIDOGLYCAN TEICHOIC ACID TRANSFERASE TAGU"/>
    <property type="match status" value="1"/>
</dbReference>